<dbReference type="SUPFAM" id="SSF55486">
    <property type="entry name" value="Metalloproteases ('zincins'), catalytic domain"/>
    <property type="match status" value="1"/>
</dbReference>
<evidence type="ECO:0000259" key="16">
    <source>
        <dbReference type="SMART" id="SM00235"/>
    </source>
</evidence>
<feature type="binding site" evidence="13">
    <location>
        <position position="318"/>
    </location>
    <ligand>
        <name>Zn(2+)</name>
        <dbReference type="ChEBI" id="CHEBI:29105"/>
        <label>2</label>
        <note>catalytic</note>
    </ligand>
</feature>
<dbReference type="PANTHER" id="PTHR10201">
    <property type="entry name" value="MATRIX METALLOPROTEINASE"/>
    <property type="match status" value="1"/>
</dbReference>
<dbReference type="CDD" id="cd00094">
    <property type="entry name" value="HX"/>
    <property type="match status" value="1"/>
</dbReference>
<feature type="binding site" evidence="13">
    <location>
        <position position="415"/>
    </location>
    <ligand>
        <name>Ca(2+)</name>
        <dbReference type="ChEBI" id="CHEBI:29108"/>
        <label>5</label>
    </ligand>
</feature>
<dbReference type="SUPFAM" id="SSF50923">
    <property type="entry name" value="Hemopexin-like domain"/>
    <property type="match status" value="1"/>
</dbReference>
<feature type="binding site" evidence="13">
    <location>
        <position position="300"/>
    </location>
    <ligand>
        <name>Zn(2+)</name>
        <dbReference type="ChEBI" id="CHEBI:29105"/>
        <label>2</label>
        <note>catalytic</note>
    </ligand>
</feature>
<feature type="binding site" evidence="13">
    <location>
        <position position="310"/>
    </location>
    <ligand>
        <name>Zn(2+)</name>
        <dbReference type="ChEBI" id="CHEBI:29105"/>
        <label>2</label>
        <note>catalytic</note>
    </ligand>
</feature>
<evidence type="ECO:0000256" key="8">
    <source>
        <dbReference type="ARBA" id="ARBA00022837"/>
    </source>
</evidence>
<dbReference type="GO" id="GO:0004222">
    <property type="term" value="F:metalloendopeptidase activity"/>
    <property type="evidence" value="ECO:0007669"/>
    <property type="project" value="InterPro"/>
</dbReference>
<dbReference type="EMBL" id="MU827321">
    <property type="protein sequence ID" value="KAJ7357485.1"/>
    <property type="molecule type" value="Genomic_DNA"/>
</dbReference>
<protein>
    <recommendedName>
        <fullName evidence="16">Peptidase metallopeptidase domain-containing protein</fullName>
    </recommendedName>
</protein>
<feature type="binding site" evidence="13">
    <location>
        <position position="261"/>
    </location>
    <ligand>
        <name>Zn(2+)</name>
        <dbReference type="ChEBI" id="CHEBI:29105"/>
        <label>1</label>
    </ligand>
</feature>
<dbReference type="InterPro" id="IPR018486">
    <property type="entry name" value="Hemopexin_CS"/>
</dbReference>
<keyword evidence="18" id="KW-1185">Reference proteome</keyword>
<comment type="similarity">
    <text evidence="1">Belongs to the peptidase M10A family.</text>
</comment>
<feature type="binding site" evidence="13">
    <location>
        <position position="413"/>
    </location>
    <ligand>
        <name>Ca(2+)</name>
        <dbReference type="ChEBI" id="CHEBI:29108"/>
        <label>4</label>
    </ligand>
</feature>
<dbReference type="Pfam" id="PF00413">
    <property type="entry name" value="Peptidase_M10"/>
    <property type="match status" value="1"/>
</dbReference>
<dbReference type="PRINTS" id="PR00138">
    <property type="entry name" value="MATRIXIN"/>
</dbReference>
<gene>
    <name evidence="17" type="ORF">OS493_025001</name>
</gene>
<dbReference type="GO" id="GO:0030198">
    <property type="term" value="P:extracellular matrix organization"/>
    <property type="evidence" value="ECO:0007669"/>
    <property type="project" value="TreeGrafter"/>
</dbReference>
<evidence type="ECO:0000256" key="12">
    <source>
        <dbReference type="PIRSR" id="PIRSR621190-1"/>
    </source>
</evidence>
<dbReference type="InterPro" id="IPR021190">
    <property type="entry name" value="Pept_M10A"/>
</dbReference>
<feature type="binding site" evidence="13">
    <location>
        <position position="304"/>
    </location>
    <ligand>
        <name>Zn(2+)</name>
        <dbReference type="ChEBI" id="CHEBI:29105"/>
        <label>2</label>
        <note>catalytic</note>
    </ligand>
</feature>
<dbReference type="GO" id="GO:0006508">
    <property type="term" value="P:proteolysis"/>
    <property type="evidence" value="ECO:0007669"/>
    <property type="project" value="UniProtKB-KW"/>
</dbReference>
<feature type="repeat" description="Hemopexin" evidence="14">
    <location>
        <begin position="456"/>
        <end position="504"/>
    </location>
</feature>
<dbReference type="SMART" id="SM00120">
    <property type="entry name" value="HX"/>
    <property type="match status" value="4"/>
</dbReference>
<feature type="binding site" evidence="13">
    <location>
        <position position="275"/>
    </location>
    <ligand>
        <name>Ca(2+)</name>
        <dbReference type="ChEBI" id="CHEBI:29108"/>
        <label>2</label>
    </ligand>
</feature>
<dbReference type="InterPro" id="IPR018487">
    <property type="entry name" value="Hemopexin-like_repeat"/>
</dbReference>
<evidence type="ECO:0000256" key="7">
    <source>
        <dbReference type="ARBA" id="ARBA00022833"/>
    </source>
</evidence>
<evidence type="ECO:0000313" key="18">
    <source>
        <dbReference type="Proteomes" id="UP001163046"/>
    </source>
</evidence>
<keyword evidence="9" id="KW-0482">Metalloprotease</keyword>
<feature type="domain" description="Peptidase metallopeptidase" evidence="16">
    <location>
        <begin position="180"/>
        <end position="345"/>
    </location>
</feature>
<dbReference type="InterPro" id="IPR006026">
    <property type="entry name" value="Peptidase_Metallo"/>
</dbReference>
<dbReference type="CDD" id="cd04278">
    <property type="entry name" value="ZnMc_MMP"/>
    <property type="match status" value="1"/>
</dbReference>
<dbReference type="GO" id="GO:0008270">
    <property type="term" value="F:zinc ion binding"/>
    <property type="evidence" value="ECO:0007669"/>
    <property type="project" value="InterPro"/>
</dbReference>
<proteinExistence type="inferred from homology"/>
<feature type="binding site" evidence="13">
    <location>
        <position position="236"/>
    </location>
    <ligand>
        <name>Ca(2+)</name>
        <dbReference type="ChEBI" id="CHEBI:29108"/>
        <label>2</label>
    </ligand>
</feature>
<feature type="binding site" evidence="13">
    <location>
        <position position="462"/>
    </location>
    <ligand>
        <name>Ca(2+)</name>
        <dbReference type="ChEBI" id="CHEBI:29108"/>
        <label>5</label>
    </ligand>
</feature>
<evidence type="ECO:0000256" key="4">
    <source>
        <dbReference type="ARBA" id="ARBA00022729"/>
    </source>
</evidence>
<evidence type="ECO:0000256" key="2">
    <source>
        <dbReference type="ARBA" id="ARBA00022670"/>
    </source>
</evidence>
<dbReference type="InterPro" id="IPR036365">
    <property type="entry name" value="PGBD-like_sf"/>
</dbReference>
<evidence type="ECO:0000256" key="13">
    <source>
        <dbReference type="PIRSR" id="PIRSR621190-2"/>
    </source>
</evidence>
<keyword evidence="8 13" id="KW-0106">Calcium</keyword>
<organism evidence="17 18">
    <name type="scientific">Desmophyllum pertusum</name>
    <dbReference type="NCBI Taxonomy" id="174260"/>
    <lineage>
        <taxon>Eukaryota</taxon>
        <taxon>Metazoa</taxon>
        <taxon>Cnidaria</taxon>
        <taxon>Anthozoa</taxon>
        <taxon>Hexacorallia</taxon>
        <taxon>Scleractinia</taxon>
        <taxon>Caryophylliina</taxon>
        <taxon>Caryophylliidae</taxon>
        <taxon>Desmophyllum</taxon>
    </lineage>
</organism>
<keyword evidence="2" id="KW-0645">Protease</keyword>
<keyword evidence="5" id="KW-0677">Repeat</keyword>
<comment type="cofactor">
    <cofactor evidence="13">
        <name>Zn(2+)</name>
        <dbReference type="ChEBI" id="CHEBI:29105"/>
    </cofactor>
    <text evidence="13">Binds 2 Zn(2+) ions per subunit.</text>
</comment>
<keyword evidence="4" id="KW-0732">Signal</keyword>
<dbReference type="PANTHER" id="PTHR10201:SF291">
    <property type="entry name" value="MATRIX METALLOPROTEINASE 1, ISOFORM C-RELATED"/>
    <property type="match status" value="1"/>
</dbReference>
<accession>A0A9W9YLH2</accession>
<reference evidence="17" key="1">
    <citation type="submission" date="2023-01" db="EMBL/GenBank/DDBJ databases">
        <title>Genome assembly of the deep-sea coral Lophelia pertusa.</title>
        <authorList>
            <person name="Herrera S."/>
            <person name="Cordes E."/>
        </authorList>
    </citation>
    <scope>NUCLEOTIDE SEQUENCE</scope>
    <source>
        <strain evidence="17">USNM1676648</strain>
        <tissue evidence="17">Polyp</tissue>
    </source>
</reference>
<feature type="active site" evidence="12">
    <location>
        <position position="301"/>
    </location>
</feature>
<dbReference type="OrthoDB" id="406838at2759"/>
<keyword evidence="15" id="KW-0812">Transmembrane</keyword>
<evidence type="ECO:0000256" key="1">
    <source>
        <dbReference type="ARBA" id="ARBA00010370"/>
    </source>
</evidence>
<feature type="repeat" description="Hemopexin" evidence="14">
    <location>
        <begin position="409"/>
        <end position="454"/>
    </location>
</feature>
<dbReference type="InterPro" id="IPR000585">
    <property type="entry name" value="Hemopexin-like_dom"/>
</dbReference>
<keyword evidence="15" id="KW-0472">Membrane</keyword>
<feature type="binding site" evidence="13">
    <location>
        <position position="200"/>
    </location>
    <ligand>
        <name>Ca(2+)</name>
        <dbReference type="ChEBI" id="CHEBI:29108"/>
        <label>1</label>
    </ligand>
</feature>
<feature type="binding site" description="in inhibited form" evidence="13">
    <location>
        <position position="160"/>
    </location>
    <ligand>
        <name>Zn(2+)</name>
        <dbReference type="ChEBI" id="CHEBI:29105"/>
        <label>2</label>
        <note>catalytic</note>
    </ligand>
</feature>
<sequence>MSSLLTSRDGSAPVFKGIKLCDQHTYFNSSSNTSSYNCRLNRKEDTINLLERKSNLSVMEARILLLLAVTAILEFVTFASGKPIVSIPVDPEVEPARESELLDYLTKYGYLSNSNYRIGKVTTMEEFKAAVRQMQRFAGYNETGDISDPKTLALVKAKRCGITDFGPSENARRKRRYAQQGTRWRKNELTYRIEKPYTLDLTNEEVDRTFEKAIEMWSSASGLAFKREDNPDMRPDIRIKFVKNFHGDTRPADGPGGELAHAFFPGAEDEDLAGDVHLDDDDTFAVNGGNGVDLLWLAVHELGHSLGLDHTYHPDSVMFAYYIGHNPDLKLDSDDVLGIQSLYGLPGVEPATPKPNPTPKTCSDVKPDAMVTTADQKTYSFSGKHFWEIKDNGGASGPYVIKDYWRDLEENMDAAYTVKSLEHTIFIKGNRYWVYKNKERIYGPGDISELGLPEDLANMDAALEWRRNGRTYFFKGSQYWRYDTTRGQIDAGYPRDMSAWGGIPYDIGAAFQWTNGRSYFFKGNQYYALDDYTVKVLEDNETPYPRDVASYWMGCSNPDIDIHPVGAAYSLLPNLLVFTACFFITWLF</sequence>
<keyword evidence="6" id="KW-0378">Hydrolase</keyword>
<dbReference type="SUPFAM" id="SSF47090">
    <property type="entry name" value="PGBD-like"/>
    <property type="match status" value="1"/>
</dbReference>
<evidence type="ECO:0000256" key="6">
    <source>
        <dbReference type="ARBA" id="ARBA00022801"/>
    </source>
</evidence>
<dbReference type="PROSITE" id="PS51642">
    <property type="entry name" value="HEMOPEXIN_2"/>
    <property type="match status" value="3"/>
</dbReference>
<evidence type="ECO:0000256" key="9">
    <source>
        <dbReference type="ARBA" id="ARBA00023049"/>
    </source>
</evidence>
<feature type="binding site" evidence="13">
    <location>
        <position position="246"/>
    </location>
    <ligand>
        <name>Zn(2+)</name>
        <dbReference type="ChEBI" id="CHEBI:29105"/>
        <label>1</label>
    </ligand>
</feature>
<dbReference type="InterPro" id="IPR024079">
    <property type="entry name" value="MetalloPept_cat_dom_sf"/>
</dbReference>
<dbReference type="Pfam" id="PF00045">
    <property type="entry name" value="Hemopexin"/>
    <property type="match status" value="2"/>
</dbReference>
<dbReference type="GO" id="GO:0031012">
    <property type="term" value="C:extracellular matrix"/>
    <property type="evidence" value="ECO:0007669"/>
    <property type="project" value="InterPro"/>
</dbReference>
<feature type="binding site" evidence="13">
    <location>
        <position position="277"/>
    </location>
    <ligand>
        <name>Zn(2+)</name>
        <dbReference type="ChEBI" id="CHEBI:29105"/>
        <label>1</label>
    </ligand>
</feature>
<keyword evidence="15" id="KW-1133">Transmembrane helix</keyword>
<evidence type="ECO:0000256" key="5">
    <source>
        <dbReference type="ARBA" id="ARBA00022737"/>
    </source>
</evidence>
<feature type="binding site" evidence="13">
    <location>
        <position position="248"/>
    </location>
    <ligand>
        <name>Zn(2+)</name>
        <dbReference type="ChEBI" id="CHEBI:29105"/>
        <label>1</label>
    </ligand>
</feature>
<dbReference type="InterPro" id="IPR036375">
    <property type="entry name" value="Hemopexin-like_dom_sf"/>
</dbReference>
<feature type="binding site" evidence="13">
    <location>
        <position position="280"/>
    </location>
    <ligand>
        <name>Ca(2+)</name>
        <dbReference type="ChEBI" id="CHEBI:29108"/>
        <label>1</label>
    </ligand>
</feature>
<dbReference type="Gene3D" id="3.40.390.10">
    <property type="entry name" value="Collagenase (Catalytic Domain)"/>
    <property type="match status" value="1"/>
</dbReference>
<evidence type="ECO:0000256" key="3">
    <source>
        <dbReference type="ARBA" id="ARBA00022723"/>
    </source>
</evidence>
<dbReference type="FunFam" id="2.110.10.10:FF:000002">
    <property type="entry name" value="Matrix metallopeptidase 3"/>
    <property type="match status" value="1"/>
</dbReference>
<evidence type="ECO:0000313" key="17">
    <source>
        <dbReference type="EMBL" id="KAJ7357485.1"/>
    </source>
</evidence>
<feature type="binding site" evidence="13">
    <location>
        <position position="254"/>
    </location>
    <ligand>
        <name>Ca(2+)</name>
        <dbReference type="ChEBI" id="CHEBI:29108"/>
        <label>3</label>
    </ligand>
</feature>
<dbReference type="InterPro" id="IPR001818">
    <property type="entry name" value="Pept_M10_metallopeptidase"/>
</dbReference>
<evidence type="ECO:0000256" key="14">
    <source>
        <dbReference type="PROSITE-ProRule" id="PRU01011"/>
    </source>
</evidence>
<comment type="cofactor">
    <cofactor evidence="13">
        <name>Ca(2+)</name>
        <dbReference type="ChEBI" id="CHEBI:29108"/>
    </cofactor>
    <text evidence="13">Can bind about 5 Ca(2+) ions per subunit.</text>
</comment>
<dbReference type="GO" id="GO:0030574">
    <property type="term" value="P:collagen catabolic process"/>
    <property type="evidence" value="ECO:0007669"/>
    <property type="project" value="TreeGrafter"/>
</dbReference>
<feature type="transmembrane region" description="Helical" evidence="15">
    <location>
        <begin position="567"/>
        <end position="587"/>
    </location>
</feature>
<keyword evidence="11" id="KW-1015">Disulfide bond</keyword>
<feature type="binding site" evidence="13">
    <location>
        <position position="253"/>
    </location>
    <ligand>
        <name>Ca(2+)</name>
        <dbReference type="ChEBI" id="CHEBI:29108"/>
        <label>3</label>
    </ligand>
</feature>
<keyword evidence="10" id="KW-0865">Zymogen</keyword>
<dbReference type="AlphaFoldDB" id="A0A9W9YLH2"/>
<evidence type="ECO:0000256" key="15">
    <source>
        <dbReference type="SAM" id="Phobius"/>
    </source>
</evidence>
<dbReference type="Gene3D" id="2.110.10.10">
    <property type="entry name" value="Hemopexin-like domain"/>
    <property type="match status" value="1"/>
</dbReference>
<feature type="binding site" evidence="13">
    <location>
        <position position="279"/>
    </location>
    <ligand>
        <name>Ca(2+)</name>
        <dbReference type="ChEBI" id="CHEBI:29108"/>
        <label>3</label>
    </ligand>
</feature>
<evidence type="ECO:0000256" key="11">
    <source>
        <dbReference type="ARBA" id="ARBA00023157"/>
    </source>
</evidence>
<dbReference type="SMART" id="SM00235">
    <property type="entry name" value="ZnMc"/>
    <property type="match status" value="1"/>
</dbReference>
<feature type="repeat" description="Hemopexin" evidence="14">
    <location>
        <begin position="505"/>
        <end position="555"/>
    </location>
</feature>
<keyword evidence="7 13" id="KW-0862">Zinc</keyword>
<dbReference type="InterPro" id="IPR033739">
    <property type="entry name" value="M10A_MMP"/>
</dbReference>
<dbReference type="Proteomes" id="UP001163046">
    <property type="component" value="Unassembled WGS sequence"/>
</dbReference>
<evidence type="ECO:0000256" key="10">
    <source>
        <dbReference type="ARBA" id="ARBA00023145"/>
    </source>
</evidence>
<name>A0A9W9YLH2_9CNID</name>
<dbReference type="PROSITE" id="PS00024">
    <property type="entry name" value="HEMOPEXIN"/>
    <property type="match status" value="1"/>
</dbReference>
<keyword evidence="3 13" id="KW-0479">Metal-binding</keyword>
<comment type="caution">
    <text evidence="17">The sequence shown here is derived from an EMBL/GenBank/DDBJ whole genome shotgun (WGS) entry which is preliminary data.</text>
</comment>